<reference evidence="16" key="2">
    <citation type="submission" date="2023-05" db="EMBL/GenBank/DDBJ databases">
        <authorList>
            <consortium name="Lawrence Berkeley National Laboratory"/>
            <person name="Steindorff A."/>
            <person name="Hensen N."/>
            <person name="Bonometti L."/>
            <person name="Westerberg I."/>
            <person name="Brannstrom I.O."/>
            <person name="Guillou S."/>
            <person name="Cros-Aarteil S."/>
            <person name="Calhoun S."/>
            <person name="Haridas S."/>
            <person name="Kuo A."/>
            <person name="Mondo S."/>
            <person name="Pangilinan J."/>
            <person name="Riley R."/>
            <person name="Labutti K."/>
            <person name="Andreopoulos B."/>
            <person name="Lipzen A."/>
            <person name="Chen C."/>
            <person name="Yanf M."/>
            <person name="Daum C."/>
            <person name="Ng V."/>
            <person name="Clum A."/>
            <person name="Ohm R."/>
            <person name="Martin F."/>
            <person name="Silar P."/>
            <person name="Natvig D."/>
            <person name="Lalanne C."/>
            <person name="Gautier V."/>
            <person name="Ament-Velasquez S.L."/>
            <person name="Kruys A."/>
            <person name="Hutchinson M.I."/>
            <person name="Powell A.J."/>
            <person name="Barry K."/>
            <person name="Miller A.N."/>
            <person name="Grigoriev I.V."/>
            <person name="Debuchy R."/>
            <person name="Gladieux P."/>
            <person name="Thoren M.H."/>
            <person name="Johannesson H."/>
        </authorList>
    </citation>
    <scope>NUCLEOTIDE SEQUENCE</scope>
    <source>
        <strain evidence="16">CBS 103.79</strain>
    </source>
</reference>
<keyword evidence="10" id="KW-0648">Protein biosynthesis</keyword>
<comment type="caution">
    <text evidence="16">The sequence shown here is derived from an EMBL/GenBank/DDBJ whole genome shotgun (WGS) entry which is preliminary data.</text>
</comment>
<dbReference type="EMBL" id="MU855358">
    <property type="protein sequence ID" value="KAK3905453.1"/>
    <property type="molecule type" value="Genomic_DNA"/>
</dbReference>
<evidence type="ECO:0000313" key="17">
    <source>
        <dbReference type="Proteomes" id="UP001303889"/>
    </source>
</evidence>
<dbReference type="InterPro" id="IPR036322">
    <property type="entry name" value="WD40_repeat_dom_sf"/>
</dbReference>
<feature type="compositionally biased region" description="Low complexity" evidence="14">
    <location>
        <begin position="1370"/>
        <end position="1380"/>
    </location>
</feature>
<dbReference type="PRINTS" id="PR00315">
    <property type="entry name" value="ELONGATNFCT"/>
</dbReference>
<evidence type="ECO:0000313" key="16">
    <source>
        <dbReference type="EMBL" id="KAK3905453.1"/>
    </source>
</evidence>
<dbReference type="InterPro" id="IPR023115">
    <property type="entry name" value="TIF_IF2_dom3"/>
</dbReference>
<dbReference type="SUPFAM" id="SSF50447">
    <property type="entry name" value="Translation proteins"/>
    <property type="match status" value="1"/>
</dbReference>
<evidence type="ECO:0000256" key="10">
    <source>
        <dbReference type="ARBA" id="ARBA00022917"/>
    </source>
</evidence>
<feature type="compositionally biased region" description="Low complexity" evidence="14">
    <location>
        <begin position="1461"/>
        <end position="1471"/>
    </location>
</feature>
<evidence type="ECO:0000256" key="1">
    <source>
        <dbReference type="ARBA" id="ARBA00004496"/>
    </source>
</evidence>
<feature type="domain" description="Tr-type G" evidence="15">
    <location>
        <begin position="1825"/>
        <end position="2043"/>
    </location>
</feature>
<keyword evidence="6" id="KW-0396">Initiation factor</keyword>
<feature type="compositionally biased region" description="Acidic residues" evidence="14">
    <location>
        <begin position="1773"/>
        <end position="1790"/>
    </location>
</feature>
<dbReference type="InterPro" id="IPR015760">
    <property type="entry name" value="TIF_IF2"/>
</dbReference>
<dbReference type="Pfam" id="PF10433">
    <property type="entry name" value="Beta-prop_RSE1_1st"/>
    <property type="match status" value="1"/>
</dbReference>
<dbReference type="Pfam" id="PF11987">
    <property type="entry name" value="IF-2"/>
    <property type="match status" value="1"/>
</dbReference>
<feature type="compositionally biased region" description="Low complexity" evidence="14">
    <location>
        <begin position="1513"/>
        <end position="1523"/>
    </location>
</feature>
<keyword evidence="17" id="KW-1185">Reference proteome</keyword>
<protein>
    <recommendedName>
        <fullName evidence="4">Eukaryotic translation initiation factor 5B</fullName>
        <ecNumber evidence="3">3.6.5.3</ecNumber>
    </recommendedName>
    <alternativeName>
        <fullName evidence="12">Translation initiation factor IF-2</fullName>
    </alternativeName>
</protein>
<feature type="region of interest" description="Disordered" evidence="14">
    <location>
        <begin position="1370"/>
        <end position="1819"/>
    </location>
</feature>
<name>A0AAN6MT32_9PEZI</name>
<dbReference type="SUPFAM" id="SSF50978">
    <property type="entry name" value="WD40 repeat-like"/>
    <property type="match status" value="1"/>
</dbReference>
<evidence type="ECO:0000259" key="15">
    <source>
        <dbReference type="PROSITE" id="PS51722"/>
    </source>
</evidence>
<dbReference type="FunFam" id="2.40.30.10:FF:000013">
    <property type="entry name" value="eukaryotic translation initiation factor 5B"/>
    <property type="match status" value="1"/>
</dbReference>
<dbReference type="InterPro" id="IPR018846">
    <property type="entry name" value="Beta-prop_RSE1/DDB1/CPSF1_1st"/>
</dbReference>
<reference evidence="16" key="1">
    <citation type="journal article" date="2023" name="Mol. Phylogenet. Evol.">
        <title>Genome-scale phylogeny and comparative genomics of the fungal order Sordariales.</title>
        <authorList>
            <person name="Hensen N."/>
            <person name="Bonometti L."/>
            <person name="Westerberg I."/>
            <person name="Brannstrom I.O."/>
            <person name="Guillou S."/>
            <person name="Cros-Aarteil S."/>
            <person name="Calhoun S."/>
            <person name="Haridas S."/>
            <person name="Kuo A."/>
            <person name="Mondo S."/>
            <person name="Pangilinan J."/>
            <person name="Riley R."/>
            <person name="LaButti K."/>
            <person name="Andreopoulos B."/>
            <person name="Lipzen A."/>
            <person name="Chen C."/>
            <person name="Yan M."/>
            <person name="Daum C."/>
            <person name="Ng V."/>
            <person name="Clum A."/>
            <person name="Steindorff A."/>
            <person name="Ohm R.A."/>
            <person name="Martin F."/>
            <person name="Silar P."/>
            <person name="Natvig D.O."/>
            <person name="Lalanne C."/>
            <person name="Gautier V."/>
            <person name="Ament-Velasquez S.L."/>
            <person name="Kruys A."/>
            <person name="Hutchinson M.I."/>
            <person name="Powell A.J."/>
            <person name="Barry K."/>
            <person name="Miller A.N."/>
            <person name="Grigoriev I.V."/>
            <person name="Debuchy R."/>
            <person name="Gladieux P."/>
            <person name="Hiltunen Thoren M."/>
            <person name="Johannesson H."/>
        </authorList>
    </citation>
    <scope>NUCLEOTIDE SEQUENCE</scope>
    <source>
        <strain evidence="16">CBS 103.79</strain>
    </source>
</reference>
<keyword evidence="8" id="KW-0547">Nucleotide-binding</keyword>
<dbReference type="PANTHER" id="PTHR43381">
    <property type="entry name" value="TRANSLATION INITIATION FACTOR IF-2-RELATED"/>
    <property type="match status" value="1"/>
</dbReference>
<dbReference type="InterPro" id="IPR005225">
    <property type="entry name" value="Small_GTP-bd"/>
</dbReference>
<dbReference type="Gene3D" id="2.130.10.10">
    <property type="entry name" value="YVTN repeat-like/Quinoprotein amine dehydrogenase"/>
    <property type="match status" value="2"/>
</dbReference>
<feature type="compositionally biased region" description="Basic and acidic residues" evidence="14">
    <location>
        <begin position="1472"/>
        <end position="1507"/>
    </location>
</feature>
<dbReference type="Proteomes" id="UP001303889">
    <property type="component" value="Unassembled WGS sequence"/>
</dbReference>
<evidence type="ECO:0000256" key="2">
    <source>
        <dbReference type="ARBA" id="ARBA00007733"/>
    </source>
</evidence>
<evidence type="ECO:0000256" key="12">
    <source>
        <dbReference type="ARBA" id="ARBA00032478"/>
    </source>
</evidence>
<comment type="subcellular location">
    <subcellularLocation>
        <location evidence="1">Cytoplasm</location>
    </subcellularLocation>
</comment>
<feature type="compositionally biased region" description="Acidic residues" evidence="14">
    <location>
        <begin position="1727"/>
        <end position="1737"/>
    </location>
</feature>
<dbReference type="GO" id="GO:0005739">
    <property type="term" value="C:mitochondrion"/>
    <property type="evidence" value="ECO:0007669"/>
    <property type="project" value="TreeGrafter"/>
</dbReference>
<dbReference type="EC" id="3.6.5.3" evidence="3"/>
<dbReference type="NCBIfam" id="TIGR00231">
    <property type="entry name" value="small_GTP"/>
    <property type="match status" value="1"/>
</dbReference>
<keyword evidence="5" id="KW-0963">Cytoplasm</keyword>
<feature type="compositionally biased region" description="Basic and acidic residues" evidence="14">
    <location>
        <begin position="1559"/>
        <end position="1635"/>
    </location>
</feature>
<dbReference type="Gene3D" id="2.40.30.10">
    <property type="entry name" value="Translation factors"/>
    <property type="match status" value="2"/>
</dbReference>
<dbReference type="InterPro" id="IPR000795">
    <property type="entry name" value="T_Tr_GTP-bd_dom"/>
</dbReference>
<keyword evidence="11" id="KW-0342">GTP-binding</keyword>
<feature type="region of interest" description="Disordered" evidence="14">
    <location>
        <begin position="1257"/>
        <end position="1287"/>
    </location>
</feature>
<organism evidence="16 17">
    <name type="scientific">Staphylotrichum tortipilum</name>
    <dbReference type="NCBI Taxonomy" id="2831512"/>
    <lineage>
        <taxon>Eukaryota</taxon>
        <taxon>Fungi</taxon>
        <taxon>Dikarya</taxon>
        <taxon>Ascomycota</taxon>
        <taxon>Pezizomycotina</taxon>
        <taxon>Sordariomycetes</taxon>
        <taxon>Sordariomycetidae</taxon>
        <taxon>Sordariales</taxon>
        <taxon>Chaetomiaceae</taxon>
        <taxon>Staphylotrichum</taxon>
    </lineage>
</organism>
<dbReference type="FunFam" id="3.40.50.10050:FF:000002">
    <property type="entry name" value="Eukaryotic translation initiation factor 5B"/>
    <property type="match status" value="1"/>
</dbReference>
<feature type="compositionally biased region" description="Basic and acidic residues" evidence="14">
    <location>
        <begin position="1798"/>
        <end position="1813"/>
    </location>
</feature>
<dbReference type="Gene3D" id="3.40.50.10050">
    <property type="entry name" value="Translation initiation factor IF- 2, domain 3"/>
    <property type="match status" value="1"/>
</dbReference>
<feature type="compositionally biased region" description="Basic and acidic residues" evidence="14">
    <location>
        <begin position="1738"/>
        <end position="1748"/>
    </location>
</feature>
<dbReference type="InterPro" id="IPR009000">
    <property type="entry name" value="Transl_B-barrel_sf"/>
</dbReference>
<comment type="catalytic activity">
    <reaction evidence="13">
        <text>GTP + H2O = GDP + phosphate + H(+)</text>
        <dbReference type="Rhea" id="RHEA:19669"/>
        <dbReference type="ChEBI" id="CHEBI:15377"/>
        <dbReference type="ChEBI" id="CHEBI:15378"/>
        <dbReference type="ChEBI" id="CHEBI:37565"/>
        <dbReference type="ChEBI" id="CHEBI:43474"/>
        <dbReference type="ChEBI" id="CHEBI:58189"/>
        <dbReference type="EC" id="3.6.5.3"/>
    </reaction>
</comment>
<gene>
    <name evidence="16" type="ORF">C8A05DRAFT_41620</name>
</gene>
<keyword evidence="7" id="KW-0479">Metal-binding</keyword>
<dbReference type="PANTHER" id="PTHR43381:SF4">
    <property type="entry name" value="EUKARYOTIC TRANSLATION INITIATION FACTOR 5B"/>
    <property type="match status" value="1"/>
</dbReference>
<feature type="compositionally biased region" description="Basic residues" evidence="14">
    <location>
        <begin position="1399"/>
        <end position="1408"/>
    </location>
</feature>
<evidence type="ECO:0000256" key="13">
    <source>
        <dbReference type="ARBA" id="ARBA00048107"/>
    </source>
</evidence>
<dbReference type="GO" id="GO:0003924">
    <property type="term" value="F:GTPase activity"/>
    <property type="evidence" value="ECO:0007669"/>
    <property type="project" value="InterPro"/>
</dbReference>
<dbReference type="InterPro" id="IPR036925">
    <property type="entry name" value="TIF_IF2_dom3_sf"/>
</dbReference>
<evidence type="ECO:0000256" key="4">
    <source>
        <dbReference type="ARBA" id="ARBA00013824"/>
    </source>
</evidence>
<proteinExistence type="inferred from homology"/>
<evidence type="ECO:0000256" key="11">
    <source>
        <dbReference type="ARBA" id="ARBA00023134"/>
    </source>
</evidence>
<dbReference type="PROSITE" id="PS51722">
    <property type="entry name" value="G_TR_2"/>
    <property type="match status" value="1"/>
</dbReference>
<dbReference type="CDD" id="cd03703">
    <property type="entry name" value="aeIF5B_II"/>
    <property type="match status" value="1"/>
</dbReference>
<accession>A0AAN6MT32</accession>
<evidence type="ECO:0000256" key="14">
    <source>
        <dbReference type="SAM" id="MobiDB-lite"/>
    </source>
</evidence>
<dbReference type="InterPro" id="IPR015943">
    <property type="entry name" value="WD40/YVTN_repeat-like_dom_sf"/>
</dbReference>
<evidence type="ECO:0000256" key="7">
    <source>
        <dbReference type="ARBA" id="ARBA00022723"/>
    </source>
</evidence>
<evidence type="ECO:0000256" key="8">
    <source>
        <dbReference type="ARBA" id="ARBA00022741"/>
    </source>
</evidence>
<dbReference type="GO" id="GO:0046872">
    <property type="term" value="F:metal ion binding"/>
    <property type="evidence" value="ECO:0007669"/>
    <property type="project" value="UniProtKB-KW"/>
</dbReference>
<dbReference type="SUPFAM" id="SSF52156">
    <property type="entry name" value="Initiation factor IF2/eIF5b, domain 3"/>
    <property type="match status" value="1"/>
</dbReference>
<dbReference type="SUPFAM" id="SSF52540">
    <property type="entry name" value="P-loop containing nucleoside triphosphate hydrolases"/>
    <property type="match status" value="1"/>
</dbReference>
<comment type="similarity">
    <text evidence="2">Belongs to the TRAFAC class translation factor GTPase superfamily. Classic translation factor GTPase family. IF-2 subfamily.</text>
</comment>
<dbReference type="InterPro" id="IPR029459">
    <property type="entry name" value="EFTU-type"/>
</dbReference>
<dbReference type="NCBIfam" id="NF003078">
    <property type="entry name" value="PRK04004.1"/>
    <property type="match status" value="1"/>
</dbReference>
<dbReference type="Gene3D" id="3.40.50.300">
    <property type="entry name" value="P-loop containing nucleotide triphosphate hydrolases"/>
    <property type="match status" value="1"/>
</dbReference>
<evidence type="ECO:0000256" key="9">
    <source>
        <dbReference type="ARBA" id="ARBA00022801"/>
    </source>
</evidence>
<evidence type="ECO:0000256" key="5">
    <source>
        <dbReference type="ARBA" id="ARBA00022490"/>
    </source>
</evidence>
<feature type="compositionally biased region" description="Acidic residues" evidence="14">
    <location>
        <begin position="1262"/>
        <end position="1276"/>
    </location>
</feature>
<dbReference type="FunFam" id="2.40.30.10:FF:000026">
    <property type="entry name" value="Eukaryotic translation initiation factor 5B"/>
    <property type="match status" value="1"/>
</dbReference>
<dbReference type="CDD" id="cd01887">
    <property type="entry name" value="IF2_eIF5B"/>
    <property type="match status" value="1"/>
</dbReference>
<dbReference type="InterPro" id="IPR027417">
    <property type="entry name" value="P-loop_NTPase"/>
</dbReference>
<keyword evidence="9" id="KW-0378">Hydrolase</keyword>
<dbReference type="FunFam" id="3.40.50.300:FF:000112">
    <property type="entry name" value="Eukaryotic translation initiation factor 5B"/>
    <property type="match status" value="1"/>
</dbReference>
<dbReference type="Pfam" id="PF14578">
    <property type="entry name" value="GTP_EFTU_D4"/>
    <property type="match status" value="1"/>
</dbReference>
<feature type="compositionally biased region" description="Low complexity" evidence="14">
    <location>
        <begin position="1532"/>
        <end position="1542"/>
    </location>
</feature>
<sequence length="2420" mass="266730">MAFQTNVFRDGEWVTETVNLHAVLRSQKAGPKTVSKQDPLKPTPCGILTTTLVDSSLVTSIVPARLRSANNNDIVFVGDNFVEVCELRQDGRLKVIIPKHRFGCRIRNAYVVGTPVIPELKDDGNSPAIKSEPGHGDSCGLVSSARAPASSAFPPQMLMAVLETGDPVFLIARPRLDGRHELVPSLYQNPHHFDGVLGFHTAVDPSSRYAALACPQDYFVIYELESREQMEQRFLRGEPLAPIRSFRRRDVRGVIHKMTFLHPRAGDDRHIILLLVVVRHGRSKTVIYEWELGDDLHTVFAEEKSGHRMPVEYQMPLLLIPMTVHSAFLVITEDQIAVCTECLHGPPKFDPIDIPHMPSPRPGGTRRPLWTAWARPFRLQSYTKKRDCVYLAREDGVVLFMEADQESPLARCTPMDPFPCTIFTAFGCIFDRSTDVLLLGSSSGPGGYWRIPPRQPCQLMGTLENWTPVIDFTTTDDITEWNPAASRNEKALAPWRHAKPRKPDRIFATCEGGIDGAIVEYRYGLKASIGLDLEFGDEMKQAWLLPVLDDPLFDGYLLLLAMPDSTAGLLLPSDFSGATPVSDGMTPYDLSSTTLALEVFEGLRVQVTKQRLVLADQHDIRSISLQDLPGLLTATVSDACVRDNTVAISTHTDARFQIHVFSINSALLTVDLVQTIDVDGEITCLAFSVGEAEDPGALLAAVRKNSETFLAYAPFVHLSGGLQLVNLVEHLVKPDGSTDIDTMGLLEGIESIVSVRDTILLGTRSGEVITVKQNADSTISVDWEKFASVTARPTIFVCCDDSLVSLSLEPDGPGGRRHDARRLKTKLRVWPVDASKPGANSPPIHFAKVVDMPCEDGVTPILIVSGSRLLLAEMHPEPGPVYRSICTQGAPNRVMYCHFTQCLVAAVSKPSGPTLLFIDPDTGEDIGRPTDKNGVSQQCIAGLGKEKDKILCLAEWIHKKDSNTWNFLLVGTKGGRLIIVSTEKSSPRDGATTTSSAPAHKIRYWTKFRREAKDPVYAAVGHRDGVIYCAGHVVHWEGLDPVERRLKPLKSIMLDSPATSLRVRPDGKVLALTFKDSLVVLDSPEGNEEEVVLRHVDPWRRDGGDFIEVAGPPPVQQNGHGEPSTSADAAAGDAKNRIYLVSDRQRGIGGLWVPWATPDRECEVVLDAAVGASVRRFRRGRTRPAWERRAWGGGEDGPRFGRLTATADDAEILGVALNGSLMGFVMLRVDGWRLLRFLQNLAAGCEEMRVIWTRDVKRESESEGGDGEDQEGNWEEPEPRAANGLEMQVDGDALRGCLEKRALERMVVQEAHVARFVELLGELDGGVHTAGWAEEGGDIGRYFRLAYEKKGGNKKGGDDWEAELGESIAPAAAPPAGDAPAAEDDDASAGAGGLMNLMRKNKEKRKKKGLADDFPEAEDTGASAVAETATFPDLSAKLPVEASAEDEFALPEKKGKGGKGKQQQQQQQKAAAAKDDETDESGRVLTKAEKEKLKKEREKQRKKEQAAAKKKSAATAKAEPAKPAAEEKKADTPTAAPAAADAGGKKKKLPAHLLALQKQQEELRRRQEEDERMHAEQKAKIEEEERRDAEELKRKEEEKARKKQKEKERIEQLKREGKYFTKAQKEEKARNERKLQQMIAAGIKVGGLGEGEEENKEEKEKKKPDVRKRGGRSKIDEEKALAEAAERSRLQAEAAAKEAEEKARAEREKAEAEAAAKALAAKQAAEDSVDEDWEAAAESDKEDVKDSWDADTEDEAEKKKAQKALPSPSKANEEEESEEEESEEESEDEGATQARLAEAQRKKEAAERREKAHQAALAARSKDNLRSPICCILGHVDTGKTKLLDKIRQTNVQEGEAGGITQQIGATYFPVEAIKQKTAVVNTDGKFEFKVPGLLIIDTPGHESFSNLRSRGSSLCNIAILVVDIMHGLEPQTLESMRLLRERKTPFIVALNKIDRLYGWKKIDNNGFQESLALQNKAVQNEFKNRLEETKLAFAEQGFNSELFYQNKSMAKYVSLVPTSAHTGEGIPDMLKLILQLTQERMVGSLMYLSEVQATVLEVKAIEGFGMTIDVILSNGILREGDRIILCGTEGAIKTNIRALLTPAPLRELRLKSQYVHNKEVKAALGVKISAPGLEGAIAGSRLLVVGPDDDESDLEDEVETDLASLFSRVEKSGRGVSVQASTLGSLEALLDFLKDCKIPVANVGIGPVFKRDVMQCGTMLEKAPDYAVMLCFDVKVDKEAQAYADEQGIKIFTADIIYHLFDSFTKHINEQLEKKKEESKMLAVFPCELRPVAVFNKTNPIVVGVDVTDGSLRINTPISVIKPNPTTGLKEIIPIGRVTSIEREHKQIPVCKKGQPSVAVKIEMGGHQPTYGRQLEEKDTLYSQISRASIDCLKNYYRDDVTPEEWKLIIKLKPMFDIA</sequence>
<evidence type="ECO:0000256" key="6">
    <source>
        <dbReference type="ARBA" id="ARBA00022540"/>
    </source>
</evidence>
<evidence type="ECO:0000256" key="3">
    <source>
        <dbReference type="ARBA" id="ARBA00011986"/>
    </source>
</evidence>
<feature type="compositionally biased region" description="Basic and acidic residues" evidence="14">
    <location>
        <begin position="1673"/>
        <end position="1714"/>
    </location>
</feature>
<dbReference type="GO" id="GO:0003743">
    <property type="term" value="F:translation initiation factor activity"/>
    <property type="evidence" value="ECO:0007669"/>
    <property type="project" value="UniProtKB-KW"/>
</dbReference>
<dbReference type="Pfam" id="PF00009">
    <property type="entry name" value="GTP_EFTU"/>
    <property type="match status" value="1"/>
</dbReference>
<dbReference type="GO" id="GO:0005525">
    <property type="term" value="F:GTP binding"/>
    <property type="evidence" value="ECO:0007669"/>
    <property type="project" value="UniProtKB-KW"/>
</dbReference>